<dbReference type="InterPro" id="IPR036513">
    <property type="entry name" value="STAS_dom_sf"/>
</dbReference>
<evidence type="ECO:0000259" key="1">
    <source>
        <dbReference type="Pfam" id="PF01740"/>
    </source>
</evidence>
<dbReference type="EMBL" id="QUMQ01000001">
    <property type="protein sequence ID" value="REF99624.1"/>
    <property type="molecule type" value="Genomic_DNA"/>
</dbReference>
<dbReference type="InterPro" id="IPR002645">
    <property type="entry name" value="STAS_dom"/>
</dbReference>
<gene>
    <name evidence="2" type="ORF">DFJ67_5663</name>
</gene>
<dbReference type="OrthoDB" id="3398475at2"/>
<dbReference type="Gene3D" id="3.30.750.24">
    <property type="entry name" value="STAS domain"/>
    <property type="match status" value="1"/>
</dbReference>
<evidence type="ECO:0000313" key="2">
    <source>
        <dbReference type="EMBL" id="REF99624.1"/>
    </source>
</evidence>
<comment type="caution">
    <text evidence="2">The sequence shown here is derived from an EMBL/GenBank/DDBJ whole genome shotgun (WGS) entry which is preliminary data.</text>
</comment>
<dbReference type="Proteomes" id="UP000256913">
    <property type="component" value="Unassembled WGS sequence"/>
</dbReference>
<sequence>MAILRHDFEFFSLCLGTDGVEAFLRLDGDIDGDCVEALNDAVGHLRRYAPQRLFIDLGGVAFAGATLVNFLVRVVHALPTRSTTTLCRPGAETVRLLRLTSAEGIAEMRHDLPAAWPALPARAPAEGRAIDEAVSAGMAVIDADGLYLGLLTLPASTGASSHDRPSDFEIECEARNRRWHGDWAQVMWVVDYAVRLNVTEQALASFQPMLSRVTGSSKATAA</sequence>
<dbReference type="Pfam" id="PF01740">
    <property type="entry name" value="STAS"/>
    <property type="match status" value="1"/>
</dbReference>
<reference evidence="2 3" key="1">
    <citation type="submission" date="2018-08" db="EMBL/GenBank/DDBJ databases">
        <title>Sequencing the genomes of 1000 actinobacteria strains.</title>
        <authorList>
            <person name="Klenk H.-P."/>
        </authorList>
    </citation>
    <scope>NUCLEOTIDE SEQUENCE [LARGE SCALE GENOMIC DNA]</scope>
    <source>
        <strain evidence="2 3">DSM 44099</strain>
    </source>
</reference>
<proteinExistence type="predicted"/>
<dbReference type="AlphaFoldDB" id="A0A3D9ZSP8"/>
<protein>
    <recommendedName>
        <fullName evidence="1">STAS domain-containing protein</fullName>
    </recommendedName>
</protein>
<accession>A0A3D9ZSP8</accession>
<evidence type="ECO:0000313" key="3">
    <source>
        <dbReference type="Proteomes" id="UP000256913"/>
    </source>
</evidence>
<organism evidence="2 3">
    <name type="scientific">Asanoa ferruginea</name>
    <dbReference type="NCBI Taxonomy" id="53367"/>
    <lineage>
        <taxon>Bacteria</taxon>
        <taxon>Bacillati</taxon>
        <taxon>Actinomycetota</taxon>
        <taxon>Actinomycetes</taxon>
        <taxon>Micromonosporales</taxon>
        <taxon>Micromonosporaceae</taxon>
        <taxon>Asanoa</taxon>
    </lineage>
</organism>
<feature type="domain" description="STAS" evidence="1">
    <location>
        <begin position="18"/>
        <end position="107"/>
    </location>
</feature>
<dbReference type="RefSeq" id="WP_116070775.1">
    <property type="nucleotide sequence ID" value="NZ_BONB01000139.1"/>
</dbReference>
<dbReference type="SUPFAM" id="SSF52091">
    <property type="entry name" value="SpoIIaa-like"/>
    <property type="match status" value="1"/>
</dbReference>
<name>A0A3D9ZSP8_9ACTN</name>
<keyword evidence="3" id="KW-1185">Reference proteome</keyword>